<keyword evidence="2" id="KW-1185">Reference proteome</keyword>
<organism evidence="1 2">
    <name type="scientific">Cardiocondyla obscurior</name>
    <dbReference type="NCBI Taxonomy" id="286306"/>
    <lineage>
        <taxon>Eukaryota</taxon>
        <taxon>Metazoa</taxon>
        <taxon>Ecdysozoa</taxon>
        <taxon>Arthropoda</taxon>
        <taxon>Hexapoda</taxon>
        <taxon>Insecta</taxon>
        <taxon>Pterygota</taxon>
        <taxon>Neoptera</taxon>
        <taxon>Endopterygota</taxon>
        <taxon>Hymenoptera</taxon>
        <taxon>Apocrita</taxon>
        <taxon>Aculeata</taxon>
        <taxon>Formicoidea</taxon>
        <taxon>Formicidae</taxon>
        <taxon>Myrmicinae</taxon>
        <taxon>Cardiocondyla</taxon>
    </lineage>
</organism>
<sequence>MYSQGGSSCHPAGSRRLLSSKYRRTRYTGNITRLLPSLTYVPGTRAIAQTSQTPLTACTRVVVVHSRSLYLVREIASKRARLSLRICCLSLSISRFSKKTIVKILQISMDKTAERSTISKLITDPLVFFLNARLVIGARSFPSKRKFR</sequence>
<dbReference type="EMBL" id="JADYXP020000005">
    <property type="protein sequence ID" value="KAL0124448.1"/>
    <property type="molecule type" value="Genomic_DNA"/>
</dbReference>
<dbReference type="AlphaFoldDB" id="A0AAW2G9W9"/>
<gene>
    <name evidence="1" type="ORF">PUN28_006350</name>
</gene>
<accession>A0AAW2G9W9</accession>
<reference evidence="1 2" key="1">
    <citation type="submission" date="2023-03" db="EMBL/GenBank/DDBJ databases">
        <title>High recombination rates correlate with genetic variation in Cardiocondyla obscurior ants.</title>
        <authorList>
            <person name="Errbii M."/>
        </authorList>
    </citation>
    <scope>NUCLEOTIDE SEQUENCE [LARGE SCALE GENOMIC DNA]</scope>
    <source>
        <strain evidence="1">Alpha-2009</strain>
        <tissue evidence="1">Whole body</tissue>
    </source>
</reference>
<name>A0AAW2G9W9_9HYME</name>
<protein>
    <submittedName>
        <fullName evidence="1">Uncharacterized protein</fullName>
    </submittedName>
</protein>
<evidence type="ECO:0000313" key="1">
    <source>
        <dbReference type="EMBL" id="KAL0124448.1"/>
    </source>
</evidence>
<evidence type="ECO:0000313" key="2">
    <source>
        <dbReference type="Proteomes" id="UP001430953"/>
    </source>
</evidence>
<comment type="caution">
    <text evidence="1">The sequence shown here is derived from an EMBL/GenBank/DDBJ whole genome shotgun (WGS) entry which is preliminary data.</text>
</comment>
<dbReference type="Proteomes" id="UP001430953">
    <property type="component" value="Unassembled WGS sequence"/>
</dbReference>
<proteinExistence type="predicted"/>